<dbReference type="STRING" id="1359163.NLO413_0135"/>
<dbReference type="Pfam" id="PF20772">
    <property type="entry name" value="TACO1_YebC_N"/>
    <property type="match status" value="1"/>
</dbReference>
<dbReference type="SUPFAM" id="SSF75625">
    <property type="entry name" value="YebC-like"/>
    <property type="match status" value="1"/>
</dbReference>
<protein>
    <recommendedName>
        <fullName evidence="6">Probable transcriptional regulatory protein NLO413_0135</fullName>
    </recommendedName>
</protein>
<dbReference type="InterPro" id="IPR026564">
    <property type="entry name" value="Transcrip_reg_TACO1-like_dom3"/>
</dbReference>
<dbReference type="Gene3D" id="3.30.70.980">
    <property type="match status" value="2"/>
</dbReference>
<feature type="domain" description="TACO1/YebC-like second and third" evidence="7">
    <location>
        <begin position="82"/>
        <end position="247"/>
    </location>
</feature>
<dbReference type="Gene3D" id="1.10.10.200">
    <property type="match status" value="1"/>
</dbReference>
<dbReference type="NCBIfam" id="TIGR01033">
    <property type="entry name" value="YebC/PmpR family DNA-binding transcriptional regulator"/>
    <property type="match status" value="1"/>
</dbReference>
<comment type="similarity">
    <text evidence="1 6">Belongs to the TACO1 family.</text>
</comment>
<dbReference type="PANTHER" id="PTHR12532">
    <property type="entry name" value="TRANSLATIONAL ACTIVATOR OF CYTOCHROME C OXIDASE 1"/>
    <property type="match status" value="1"/>
</dbReference>
<dbReference type="FunFam" id="1.10.10.200:FF:000002">
    <property type="entry name" value="Probable transcriptional regulatory protein CLM62_37755"/>
    <property type="match status" value="1"/>
</dbReference>
<keyword evidence="4 6" id="KW-0238">DNA-binding</keyword>
<organism evidence="9 10">
    <name type="scientific">Candidatus Neoehrlichia procyonis str. RAC413</name>
    <dbReference type="NCBI Taxonomy" id="1359163"/>
    <lineage>
        <taxon>Bacteria</taxon>
        <taxon>Pseudomonadati</taxon>
        <taxon>Pseudomonadota</taxon>
        <taxon>Alphaproteobacteria</taxon>
        <taxon>Rickettsiales</taxon>
        <taxon>Anaplasmataceae</taxon>
        <taxon>Candidatus Neoehrlichia</taxon>
    </lineage>
</organism>
<dbReference type="InterPro" id="IPR049083">
    <property type="entry name" value="TACO1_YebC_N"/>
</dbReference>
<dbReference type="PATRIC" id="fig|1359163.3.peg.130"/>
<dbReference type="GO" id="GO:0005737">
    <property type="term" value="C:cytoplasm"/>
    <property type="evidence" value="ECO:0007669"/>
    <property type="project" value="UniProtKB-SubCell"/>
</dbReference>
<dbReference type="RefSeq" id="WP_045808623.1">
    <property type="nucleotide sequence ID" value="NZ_LANX01000001.1"/>
</dbReference>
<name>A0A0F3NLW8_9RICK</name>
<dbReference type="NCBIfam" id="NF009044">
    <property type="entry name" value="PRK12378.1"/>
    <property type="match status" value="1"/>
</dbReference>
<sequence length="249" mass="28103">MAGHSQFANIKYRKGVQDVKRAKKFTKLIREIIVAARVGLPDPEFNPRLRSAIAAARKENLPKDRIESAIKSASGNAADDSYEEVTYEGYGPGGVAVIVHAVTNNRNRTASELRYIFSKHSGKLGESGSVNFLFDRIGVIVYRAEAINDFNNFFNIALELRARDIEDHVVDNGQTQEKLYHVICDVNDFGSIRDNLSQKFFDAETAMLSWKPKEIIKIQDLDLQVKIKNLICTLEDNDDVQYVKGNFIF</sequence>
<proteinExistence type="inferred from homology"/>
<dbReference type="GO" id="GO:0006355">
    <property type="term" value="P:regulation of DNA-templated transcription"/>
    <property type="evidence" value="ECO:0007669"/>
    <property type="project" value="UniProtKB-UniRule"/>
</dbReference>
<dbReference type="AlphaFoldDB" id="A0A0F3NLW8"/>
<dbReference type="OrthoDB" id="9781053at2"/>
<evidence type="ECO:0000313" key="10">
    <source>
        <dbReference type="Proteomes" id="UP000033562"/>
    </source>
</evidence>
<evidence type="ECO:0000256" key="2">
    <source>
        <dbReference type="ARBA" id="ARBA00022490"/>
    </source>
</evidence>
<evidence type="ECO:0000256" key="5">
    <source>
        <dbReference type="ARBA" id="ARBA00023163"/>
    </source>
</evidence>
<comment type="caution">
    <text evidence="9">The sequence shown here is derived from an EMBL/GenBank/DDBJ whole genome shotgun (WGS) entry which is preliminary data.</text>
</comment>
<dbReference type="InterPro" id="IPR029072">
    <property type="entry name" value="YebC-like"/>
</dbReference>
<keyword evidence="10" id="KW-1185">Reference proteome</keyword>
<evidence type="ECO:0000259" key="7">
    <source>
        <dbReference type="Pfam" id="PF01709"/>
    </source>
</evidence>
<dbReference type="GO" id="GO:0003677">
    <property type="term" value="F:DNA binding"/>
    <property type="evidence" value="ECO:0007669"/>
    <property type="project" value="UniProtKB-UniRule"/>
</dbReference>
<dbReference type="EMBL" id="LANX01000001">
    <property type="protein sequence ID" value="KJV68771.1"/>
    <property type="molecule type" value="Genomic_DNA"/>
</dbReference>
<comment type="subcellular location">
    <subcellularLocation>
        <location evidence="6">Cytoplasm</location>
    </subcellularLocation>
</comment>
<evidence type="ECO:0000256" key="3">
    <source>
        <dbReference type="ARBA" id="ARBA00023015"/>
    </source>
</evidence>
<dbReference type="Pfam" id="PF01709">
    <property type="entry name" value="Transcrip_reg"/>
    <property type="match status" value="1"/>
</dbReference>
<evidence type="ECO:0000256" key="1">
    <source>
        <dbReference type="ARBA" id="ARBA00008724"/>
    </source>
</evidence>
<evidence type="ECO:0000259" key="8">
    <source>
        <dbReference type="Pfam" id="PF20772"/>
    </source>
</evidence>
<dbReference type="InterPro" id="IPR048300">
    <property type="entry name" value="TACO1_YebC-like_2nd/3rd_dom"/>
</dbReference>
<feature type="domain" description="TACO1/YebC-like N-terminal" evidence="8">
    <location>
        <begin position="5"/>
        <end position="75"/>
    </location>
</feature>
<dbReference type="InterPro" id="IPR017856">
    <property type="entry name" value="Integrase-like_N"/>
</dbReference>
<evidence type="ECO:0000256" key="4">
    <source>
        <dbReference type="ARBA" id="ARBA00023125"/>
    </source>
</evidence>
<reference evidence="9 10" key="1">
    <citation type="submission" date="2015-02" db="EMBL/GenBank/DDBJ databases">
        <title>Genome Sequencing of Rickettsiales.</title>
        <authorList>
            <person name="Daugherty S.C."/>
            <person name="Su Q."/>
            <person name="Abolude K."/>
            <person name="Beier-Sexton M."/>
            <person name="Carlyon J.A."/>
            <person name="Carter R."/>
            <person name="Day N.P."/>
            <person name="Dumler S.J."/>
            <person name="Dyachenko V."/>
            <person name="Godinez A."/>
            <person name="Kurtti T.J."/>
            <person name="Lichay M."/>
            <person name="Mullins K.E."/>
            <person name="Ott S."/>
            <person name="Pappas-Brown V."/>
            <person name="Paris D.H."/>
            <person name="Patel P."/>
            <person name="Richards A.L."/>
            <person name="Sadzewicz L."/>
            <person name="Sears K."/>
            <person name="Seidman D."/>
            <person name="Sengamalay N."/>
            <person name="Stenos J."/>
            <person name="Tallon L.J."/>
            <person name="Vincent G."/>
            <person name="Fraser C.M."/>
            <person name="Munderloh U."/>
            <person name="Dunning-Hotopp J.C."/>
        </authorList>
    </citation>
    <scope>NUCLEOTIDE SEQUENCE [LARGE SCALE GENOMIC DNA]</scope>
    <source>
        <strain evidence="9 10">RAC413</strain>
    </source>
</reference>
<dbReference type="NCBIfam" id="NF001030">
    <property type="entry name" value="PRK00110.1"/>
    <property type="match status" value="1"/>
</dbReference>
<dbReference type="HAMAP" id="MF_00693">
    <property type="entry name" value="Transcrip_reg_TACO1"/>
    <property type="match status" value="1"/>
</dbReference>
<keyword evidence="2 6" id="KW-0963">Cytoplasm</keyword>
<accession>A0A0F3NLW8</accession>
<dbReference type="PANTHER" id="PTHR12532:SF11">
    <property type="match status" value="1"/>
</dbReference>
<evidence type="ECO:0000313" key="9">
    <source>
        <dbReference type="EMBL" id="KJV68771.1"/>
    </source>
</evidence>
<gene>
    <name evidence="9" type="ORF">NLO413_0135</name>
</gene>
<evidence type="ECO:0000256" key="6">
    <source>
        <dbReference type="HAMAP-Rule" id="MF_00693"/>
    </source>
</evidence>
<dbReference type="InterPro" id="IPR002876">
    <property type="entry name" value="Transcrip_reg_TACO1-like"/>
</dbReference>
<keyword evidence="5 6" id="KW-0804">Transcription</keyword>
<dbReference type="Proteomes" id="UP000033562">
    <property type="component" value="Unassembled WGS sequence"/>
</dbReference>
<keyword evidence="3 6" id="KW-0805">Transcription regulation</keyword>